<proteinExistence type="predicted"/>
<organism evidence="2 3">
    <name type="scientific">Streptomyces roseolilacinus</name>
    <dbReference type="NCBI Taxonomy" id="66904"/>
    <lineage>
        <taxon>Bacteria</taxon>
        <taxon>Bacillati</taxon>
        <taxon>Actinomycetota</taxon>
        <taxon>Actinomycetes</taxon>
        <taxon>Kitasatosporales</taxon>
        <taxon>Streptomycetaceae</taxon>
        <taxon>Streptomyces</taxon>
    </lineage>
</organism>
<accession>A0A918B3P4</accession>
<dbReference type="Proteomes" id="UP000654123">
    <property type="component" value="Unassembled WGS sequence"/>
</dbReference>
<evidence type="ECO:0000256" key="1">
    <source>
        <dbReference type="SAM" id="MobiDB-lite"/>
    </source>
</evidence>
<reference evidence="2" key="1">
    <citation type="journal article" date="2014" name="Int. J. Syst. Evol. Microbiol.">
        <title>Complete genome sequence of Corynebacterium casei LMG S-19264T (=DSM 44701T), isolated from a smear-ripened cheese.</title>
        <authorList>
            <consortium name="US DOE Joint Genome Institute (JGI-PGF)"/>
            <person name="Walter F."/>
            <person name="Albersmeier A."/>
            <person name="Kalinowski J."/>
            <person name="Ruckert C."/>
        </authorList>
    </citation>
    <scope>NUCLEOTIDE SEQUENCE</scope>
    <source>
        <strain evidence="2">JCM 4335</strain>
    </source>
</reference>
<evidence type="ECO:0000313" key="2">
    <source>
        <dbReference type="EMBL" id="GGQ21743.1"/>
    </source>
</evidence>
<feature type="compositionally biased region" description="Acidic residues" evidence="1">
    <location>
        <begin position="44"/>
        <end position="53"/>
    </location>
</feature>
<reference evidence="2" key="2">
    <citation type="submission" date="2020-09" db="EMBL/GenBank/DDBJ databases">
        <authorList>
            <person name="Sun Q."/>
            <person name="Ohkuma M."/>
        </authorList>
    </citation>
    <scope>NUCLEOTIDE SEQUENCE</scope>
    <source>
        <strain evidence="2">JCM 4335</strain>
    </source>
</reference>
<name>A0A918B3P4_9ACTN</name>
<comment type="caution">
    <text evidence="2">The sequence shown here is derived from an EMBL/GenBank/DDBJ whole genome shotgun (WGS) entry which is preliminary data.</text>
</comment>
<dbReference type="EMBL" id="BMSV01000009">
    <property type="protein sequence ID" value="GGQ21743.1"/>
    <property type="molecule type" value="Genomic_DNA"/>
</dbReference>
<evidence type="ECO:0000313" key="3">
    <source>
        <dbReference type="Proteomes" id="UP000654123"/>
    </source>
</evidence>
<dbReference type="AlphaFoldDB" id="A0A918B3P4"/>
<feature type="region of interest" description="Disordered" evidence="1">
    <location>
        <begin position="1"/>
        <end position="78"/>
    </location>
</feature>
<keyword evidence="3" id="KW-1185">Reference proteome</keyword>
<feature type="compositionally biased region" description="Basic and acidic residues" evidence="1">
    <location>
        <begin position="54"/>
        <end position="63"/>
    </location>
</feature>
<sequence length="108" mass="10761">MAGGTDGDGDHGDGVRLRSGAGADETGAEEDADTGRATGGTCDADGDGDEERDGEGRGRHVDDTCGSESAAANGRALGRSYTVPDITVSTPHHVRVTAAPVASNHARA</sequence>
<gene>
    <name evidence="2" type="ORF">GCM10010249_45640</name>
</gene>
<protein>
    <submittedName>
        <fullName evidence="2">Uncharacterized protein</fullName>
    </submittedName>
</protein>